<dbReference type="AlphaFoldDB" id="A0AAF0TGL3"/>
<dbReference type="Proteomes" id="UP001234989">
    <property type="component" value="Chromosome 3"/>
</dbReference>
<proteinExistence type="predicted"/>
<organism evidence="1 2">
    <name type="scientific">Solanum verrucosum</name>
    <dbReference type="NCBI Taxonomy" id="315347"/>
    <lineage>
        <taxon>Eukaryota</taxon>
        <taxon>Viridiplantae</taxon>
        <taxon>Streptophyta</taxon>
        <taxon>Embryophyta</taxon>
        <taxon>Tracheophyta</taxon>
        <taxon>Spermatophyta</taxon>
        <taxon>Magnoliopsida</taxon>
        <taxon>eudicotyledons</taxon>
        <taxon>Gunneridae</taxon>
        <taxon>Pentapetalae</taxon>
        <taxon>asterids</taxon>
        <taxon>lamiids</taxon>
        <taxon>Solanales</taxon>
        <taxon>Solanaceae</taxon>
        <taxon>Solanoideae</taxon>
        <taxon>Solaneae</taxon>
        <taxon>Solanum</taxon>
    </lineage>
</organism>
<evidence type="ECO:0000313" key="1">
    <source>
        <dbReference type="EMBL" id="WMV18606.1"/>
    </source>
</evidence>
<protein>
    <submittedName>
        <fullName evidence="1">Uncharacterized protein</fullName>
    </submittedName>
</protein>
<sequence length="70" mass="7520">MGSVGLVEDENKELVGDVHRLSRLGVQLGDSNKGGVMVDNGFQNIAITHSLENWSDIEATTFGTSTMFHG</sequence>
<reference evidence="1" key="1">
    <citation type="submission" date="2023-08" db="EMBL/GenBank/DDBJ databases">
        <title>A de novo genome assembly of Solanum verrucosum Schlechtendal, a Mexican diploid species geographically isolated from the other diploid A-genome species in potato relatives.</title>
        <authorList>
            <person name="Hosaka K."/>
        </authorList>
    </citation>
    <scope>NUCLEOTIDE SEQUENCE</scope>
    <source>
        <tissue evidence="1">Young leaves</tissue>
    </source>
</reference>
<dbReference type="EMBL" id="CP133614">
    <property type="protein sequence ID" value="WMV18606.1"/>
    <property type="molecule type" value="Genomic_DNA"/>
</dbReference>
<evidence type="ECO:0000313" key="2">
    <source>
        <dbReference type="Proteomes" id="UP001234989"/>
    </source>
</evidence>
<keyword evidence="2" id="KW-1185">Reference proteome</keyword>
<gene>
    <name evidence="1" type="ORF">MTR67_011991</name>
</gene>
<accession>A0AAF0TGL3</accession>
<name>A0AAF0TGL3_SOLVR</name>